<evidence type="ECO:0000313" key="3">
    <source>
        <dbReference type="EMBL" id="RVT59476.1"/>
    </source>
</evidence>
<dbReference type="InterPro" id="IPR050807">
    <property type="entry name" value="TransReg_Diox_bact_type"/>
</dbReference>
<dbReference type="GO" id="GO:0003677">
    <property type="term" value="F:DNA binding"/>
    <property type="evidence" value="ECO:0007669"/>
    <property type="project" value="UniProtKB-KW"/>
</dbReference>
<dbReference type="Proteomes" id="UP000288024">
    <property type="component" value="Unassembled WGS sequence"/>
</dbReference>
<proteinExistence type="predicted"/>
<dbReference type="CDD" id="cd00093">
    <property type="entry name" value="HTH_XRE"/>
    <property type="match status" value="1"/>
</dbReference>
<name>A0A437K7D8_9BACI</name>
<sequence length="120" mass="13677">MNDLVRVIGERIKYFRLNKGYTQEKLAEIANIHSAYIGGVERAERNISLGTLNKITQALEIEAKDLFKPISETEQIINKDVLLTTHMNLLSSRSQEELILIHELVSNLVSILDKNQTNED</sequence>
<dbReference type="RefSeq" id="WP_127739872.1">
    <property type="nucleotide sequence ID" value="NZ_CAJCKN010000005.1"/>
</dbReference>
<dbReference type="SUPFAM" id="SSF47413">
    <property type="entry name" value="lambda repressor-like DNA-binding domains"/>
    <property type="match status" value="1"/>
</dbReference>
<organism evidence="3 4">
    <name type="scientific">Niallia taxi</name>
    <dbReference type="NCBI Taxonomy" id="2499688"/>
    <lineage>
        <taxon>Bacteria</taxon>
        <taxon>Bacillati</taxon>
        <taxon>Bacillota</taxon>
        <taxon>Bacilli</taxon>
        <taxon>Bacillales</taxon>
        <taxon>Bacillaceae</taxon>
        <taxon>Niallia</taxon>
    </lineage>
</organism>
<dbReference type="SMART" id="SM00530">
    <property type="entry name" value="HTH_XRE"/>
    <property type="match status" value="1"/>
</dbReference>
<dbReference type="PANTHER" id="PTHR46797">
    <property type="entry name" value="HTH-TYPE TRANSCRIPTIONAL REGULATOR"/>
    <property type="match status" value="1"/>
</dbReference>
<dbReference type="GeneID" id="87619147"/>
<dbReference type="AlphaFoldDB" id="A0A437K7D8"/>
<feature type="domain" description="HTH cro/C1-type" evidence="2">
    <location>
        <begin position="12"/>
        <end position="66"/>
    </location>
</feature>
<dbReference type="PANTHER" id="PTHR46797:SF24">
    <property type="entry name" value="DNA-BINDING PHAGE PROTEIN"/>
    <property type="match status" value="1"/>
</dbReference>
<dbReference type="InterPro" id="IPR001387">
    <property type="entry name" value="Cro/C1-type_HTH"/>
</dbReference>
<protein>
    <submittedName>
        <fullName evidence="3">XRE family transcriptional regulator</fullName>
    </submittedName>
</protein>
<dbReference type="GO" id="GO:0003700">
    <property type="term" value="F:DNA-binding transcription factor activity"/>
    <property type="evidence" value="ECO:0007669"/>
    <property type="project" value="TreeGrafter"/>
</dbReference>
<dbReference type="EMBL" id="RZTZ01000009">
    <property type="protein sequence ID" value="RVT59476.1"/>
    <property type="molecule type" value="Genomic_DNA"/>
</dbReference>
<evidence type="ECO:0000259" key="2">
    <source>
        <dbReference type="PROSITE" id="PS50943"/>
    </source>
</evidence>
<keyword evidence="1" id="KW-0238">DNA-binding</keyword>
<gene>
    <name evidence="3" type="ORF">EM808_19470</name>
</gene>
<accession>A0A437K7D8</accession>
<keyword evidence="4" id="KW-1185">Reference proteome</keyword>
<dbReference type="Pfam" id="PF01381">
    <property type="entry name" value="HTH_3"/>
    <property type="match status" value="1"/>
</dbReference>
<evidence type="ECO:0000313" key="4">
    <source>
        <dbReference type="Proteomes" id="UP000288024"/>
    </source>
</evidence>
<dbReference type="InterPro" id="IPR010982">
    <property type="entry name" value="Lambda_DNA-bd_dom_sf"/>
</dbReference>
<reference evidence="3 4" key="1">
    <citation type="submission" date="2019-01" db="EMBL/GenBank/DDBJ databases">
        <title>Bacillus sp. M5HDSG1-1, whole genome shotgun sequence.</title>
        <authorList>
            <person name="Tuo L."/>
        </authorList>
    </citation>
    <scope>NUCLEOTIDE SEQUENCE [LARGE SCALE GENOMIC DNA]</scope>
    <source>
        <strain evidence="3 4">M5HDSG1-1</strain>
    </source>
</reference>
<comment type="caution">
    <text evidence="3">The sequence shown here is derived from an EMBL/GenBank/DDBJ whole genome shotgun (WGS) entry which is preliminary data.</text>
</comment>
<dbReference type="PROSITE" id="PS50943">
    <property type="entry name" value="HTH_CROC1"/>
    <property type="match status" value="1"/>
</dbReference>
<dbReference type="GO" id="GO:0005829">
    <property type="term" value="C:cytosol"/>
    <property type="evidence" value="ECO:0007669"/>
    <property type="project" value="TreeGrafter"/>
</dbReference>
<dbReference type="Gene3D" id="1.10.260.40">
    <property type="entry name" value="lambda repressor-like DNA-binding domains"/>
    <property type="match status" value="1"/>
</dbReference>
<evidence type="ECO:0000256" key="1">
    <source>
        <dbReference type="ARBA" id="ARBA00023125"/>
    </source>
</evidence>